<keyword evidence="4 10" id="KW-0812">Transmembrane</keyword>
<evidence type="ECO:0000256" key="5">
    <source>
        <dbReference type="ARBA" id="ARBA00022729"/>
    </source>
</evidence>
<proteinExistence type="inferred from homology"/>
<evidence type="ECO:0000256" key="7">
    <source>
        <dbReference type="ARBA" id="ARBA00022989"/>
    </source>
</evidence>
<dbReference type="GO" id="GO:0007219">
    <property type="term" value="P:Notch signaling pathway"/>
    <property type="evidence" value="ECO:0007669"/>
    <property type="project" value="UniProtKB-KW"/>
</dbReference>
<feature type="transmembrane region" description="Helical" evidence="10">
    <location>
        <begin position="603"/>
        <end position="624"/>
    </location>
</feature>
<evidence type="ECO:0000313" key="12">
    <source>
        <dbReference type="EMBL" id="KAG2427971.1"/>
    </source>
</evidence>
<dbReference type="Proteomes" id="UP000650467">
    <property type="component" value="Unassembled WGS sequence"/>
</dbReference>
<evidence type="ECO:0000256" key="4">
    <source>
        <dbReference type="ARBA" id="ARBA00022692"/>
    </source>
</evidence>
<evidence type="ECO:0000256" key="3">
    <source>
        <dbReference type="ARBA" id="ARBA00015303"/>
    </source>
</evidence>
<dbReference type="InterPro" id="IPR008710">
    <property type="entry name" value="Nicastrin"/>
</dbReference>
<keyword evidence="9" id="KW-0325">Glycoprotein</keyword>
<evidence type="ECO:0000256" key="10">
    <source>
        <dbReference type="SAM" id="Phobius"/>
    </source>
</evidence>
<dbReference type="PANTHER" id="PTHR21092">
    <property type="entry name" value="NICASTRIN"/>
    <property type="match status" value="1"/>
</dbReference>
<keyword evidence="7 10" id="KW-1133">Transmembrane helix</keyword>
<evidence type="ECO:0000313" key="13">
    <source>
        <dbReference type="Proteomes" id="UP000650467"/>
    </source>
</evidence>
<gene>
    <name evidence="12" type="ORF">HXX76_011958</name>
</gene>
<dbReference type="AlphaFoldDB" id="A0A835SY06"/>
<feature type="domain" description="Nicastrin small lobe" evidence="11">
    <location>
        <begin position="16"/>
        <end position="137"/>
    </location>
</feature>
<protein>
    <recommendedName>
        <fullName evidence="3">Nicastrin</fullName>
    </recommendedName>
</protein>
<comment type="similarity">
    <text evidence="2">Belongs to the nicastrin family.</text>
</comment>
<sequence>MKLITGPLVHYSDMTQLAGQKVVVVPAEDASKLLTQFLRDSSLRQDVVGILVDPTTGRPPGDSAAGPFPGAEFAPYSARDYVWNPYGTGLTQQWFGIPVYMLTEALANETGWRADYNAQNDLKGGQHVARMEVPMQATGNSSQCITEQHCLPVGGYGVWSAVPVLPDPLYVNVSARPITLVTATMDSNSLFHDLTKGANTAMSGLIAGLVAMSLLVRANHTATYARQLAFAALPGEAFGYMGSKRLLYEMQLNSTFVRGLKLDLIDQVVDVNQVGAAFNASTNTSSFYLHTQLAGGFGDASELVGAAQSAATADGPLVQAGAASPSNPGIPPSPLMSFLRVKPGLAGMVLADFDSHFKSSFYQSEYDDGFNITVQALVDASVLLARTLHTLAGSPDTPALEVNRTVTRILVAELAVCLILEDPGMRCPLAALLMSPDVDVYYDGSTSAAVKGYPGVLRWVDVDPRASRSKPNLARFVYNYLGNLTAVPLPSNRTNSTWEGAPCDTTVNICPAPLACIGWRYGTRDPAGMGRCRNTTTMYFPAYSTRLWYGNKKGSWRWWVDDAAASWESNYSWPTDPMWTESDWPARTPTLTIFQEESETTQIVVLVVGLVITFATGLASWLGVRAFEKHIKSH</sequence>
<dbReference type="Pfam" id="PF18266">
    <property type="entry name" value="Ncstrn_small"/>
    <property type="match status" value="1"/>
</dbReference>
<evidence type="ECO:0000256" key="2">
    <source>
        <dbReference type="ARBA" id="ARBA00007717"/>
    </source>
</evidence>
<evidence type="ECO:0000259" key="11">
    <source>
        <dbReference type="Pfam" id="PF18266"/>
    </source>
</evidence>
<dbReference type="GO" id="GO:0016485">
    <property type="term" value="P:protein processing"/>
    <property type="evidence" value="ECO:0007669"/>
    <property type="project" value="InterPro"/>
</dbReference>
<accession>A0A835SY06</accession>
<keyword evidence="8 10" id="KW-0472">Membrane</keyword>
<dbReference type="InterPro" id="IPR041084">
    <property type="entry name" value="Ncstrn_small"/>
</dbReference>
<comment type="subcellular location">
    <subcellularLocation>
        <location evidence="1">Membrane</location>
        <topology evidence="1">Single-pass type I membrane protein</topology>
    </subcellularLocation>
</comment>
<dbReference type="EMBL" id="JAEHOC010000037">
    <property type="protein sequence ID" value="KAG2427971.1"/>
    <property type="molecule type" value="Genomic_DNA"/>
</dbReference>
<keyword evidence="6" id="KW-0914">Notch signaling pathway</keyword>
<evidence type="ECO:0000256" key="8">
    <source>
        <dbReference type="ARBA" id="ARBA00023136"/>
    </source>
</evidence>
<keyword evidence="5" id="KW-0732">Signal</keyword>
<dbReference type="Gene3D" id="3.40.630.10">
    <property type="entry name" value="Zn peptidases"/>
    <property type="match status" value="1"/>
</dbReference>
<comment type="caution">
    <text evidence="12">The sequence shown here is derived from an EMBL/GenBank/DDBJ whole genome shotgun (WGS) entry which is preliminary data.</text>
</comment>
<name>A0A835SY06_CHLIN</name>
<reference evidence="12" key="1">
    <citation type="journal article" date="2020" name="bioRxiv">
        <title>Comparative genomics of Chlamydomonas.</title>
        <authorList>
            <person name="Craig R.J."/>
            <person name="Hasan A.R."/>
            <person name="Ness R.W."/>
            <person name="Keightley P.D."/>
        </authorList>
    </citation>
    <scope>NUCLEOTIDE SEQUENCE</scope>
    <source>
        <strain evidence="12">SAG 7.73</strain>
    </source>
</reference>
<dbReference type="SUPFAM" id="SSF53187">
    <property type="entry name" value="Zn-dependent exopeptidases"/>
    <property type="match status" value="1"/>
</dbReference>
<evidence type="ECO:0000256" key="6">
    <source>
        <dbReference type="ARBA" id="ARBA00022976"/>
    </source>
</evidence>
<organism evidence="12 13">
    <name type="scientific">Chlamydomonas incerta</name>
    <dbReference type="NCBI Taxonomy" id="51695"/>
    <lineage>
        <taxon>Eukaryota</taxon>
        <taxon>Viridiplantae</taxon>
        <taxon>Chlorophyta</taxon>
        <taxon>core chlorophytes</taxon>
        <taxon>Chlorophyceae</taxon>
        <taxon>CS clade</taxon>
        <taxon>Chlamydomonadales</taxon>
        <taxon>Chlamydomonadaceae</taxon>
        <taxon>Chlamydomonas</taxon>
    </lineage>
</organism>
<dbReference type="Pfam" id="PF05450">
    <property type="entry name" value="Nicastrin"/>
    <property type="match status" value="1"/>
</dbReference>
<evidence type="ECO:0000256" key="9">
    <source>
        <dbReference type="ARBA" id="ARBA00023180"/>
    </source>
</evidence>
<dbReference type="OrthoDB" id="10265862at2759"/>
<dbReference type="GO" id="GO:0005886">
    <property type="term" value="C:plasma membrane"/>
    <property type="evidence" value="ECO:0007669"/>
    <property type="project" value="UniProtKB-ARBA"/>
</dbReference>
<evidence type="ECO:0000256" key="1">
    <source>
        <dbReference type="ARBA" id="ARBA00004479"/>
    </source>
</evidence>
<dbReference type="PANTHER" id="PTHR21092:SF0">
    <property type="entry name" value="NICASTRIN"/>
    <property type="match status" value="1"/>
</dbReference>
<keyword evidence="13" id="KW-1185">Reference proteome</keyword>